<dbReference type="PANTHER" id="PTHR43434:SF1">
    <property type="entry name" value="PHOSPHOGLYCOLATE PHOSPHATASE"/>
    <property type="match status" value="1"/>
</dbReference>
<evidence type="ECO:0000256" key="3">
    <source>
        <dbReference type="ARBA" id="ARBA00006171"/>
    </source>
</evidence>
<dbReference type="OrthoDB" id="5421442at2"/>
<evidence type="ECO:0000256" key="4">
    <source>
        <dbReference type="ARBA" id="ARBA00013078"/>
    </source>
</evidence>
<dbReference type="eggNOG" id="COG0546">
    <property type="taxonomic scope" value="Bacteria"/>
</dbReference>
<dbReference type="SUPFAM" id="SSF56784">
    <property type="entry name" value="HAD-like"/>
    <property type="match status" value="1"/>
</dbReference>
<evidence type="ECO:0000313" key="6">
    <source>
        <dbReference type="Proteomes" id="UP000001052"/>
    </source>
</evidence>
<comment type="pathway">
    <text evidence="2">Organic acid metabolism; glycolate biosynthesis; glycolate from 2-phosphoglycolate: step 1/1.</text>
</comment>
<dbReference type="RefSeq" id="WP_015750890.1">
    <property type="nucleotide sequence ID" value="NC_013223.1"/>
</dbReference>
<keyword evidence="5" id="KW-0378">Hydrolase</keyword>
<dbReference type="Gene3D" id="3.40.50.1000">
    <property type="entry name" value="HAD superfamily/HAD-like"/>
    <property type="match status" value="1"/>
</dbReference>
<evidence type="ECO:0000313" key="5">
    <source>
        <dbReference type="EMBL" id="ACV67732.1"/>
    </source>
</evidence>
<gene>
    <name evidence="5" type="ordered locus">Dret_0435</name>
</gene>
<dbReference type="PANTHER" id="PTHR43434">
    <property type="entry name" value="PHOSPHOGLYCOLATE PHOSPHATASE"/>
    <property type="match status" value="1"/>
</dbReference>
<comment type="similarity">
    <text evidence="3">Belongs to the HAD-like hydrolase superfamily. CbbY/CbbZ/Gph/YieH family.</text>
</comment>
<dbReference type="Proteomes" id="UP000001052">
    <property type="component" value="Chromosome"/>
</dbReference>
<evidence type="ECO:0000256" key="2">
    <source>
        <dbReference type="ARBA" id="ARBA00004818"/>
    </source>
</evidence>
<dbReference type="STRING" id="485915.Dret_0435"/>
<reference evidence="5 6" key="2">
    <citation type="journal article" date="2010" name="Stand. Genomic Sci.">
        <title>Complete genome sequence of Desulfohalobium retbaense type strain (HR(100)).</title>
        <authorList>
            <person name="Spring S."/>
            <person name="Nolan M."/>
            <person name="Lapidus A."/>
            <person name="Glavina Del Rio T."/>
            <person name="Copeland A."/>
            <person name="Tice H."/>
            <person name="Cheng J.F."/>
            <person name="Lucas S."/>
            <person name="Land M."/>
            <person name="Chen F."/>
            <person name="Bruce D."/>
            <person name="Goodwin L."/>
            <person name="Pitluck S."/>
            <person name="Ivanova N."/>
            <person name="Mavromatis K."/>
            <person name="Mikhailova N."/>
            <person name="Pati A."/>
            <person name="Chen A."/>
            <person name="Palaniappan K."/>
            <person name="Hauser L."/>
            <person name="Chang Y.J."/>
            <person name="Jeffries C.D."/>
            <person name="Munk C."/>
            <person name="Kiss H."/>
            <person name="Chain P."/>
            <person name="Han C."/>
            <person name="Brettin T."/>
            <person name="Detter J.C."/>
            <person name="Schuler E."/>
            <person name="Goker M."/>
            <person name="Rohde M."/>
            <person name="Bristow J."/>
            <person name="Eisen J.A."/>
            <person name="Markowitz V."/>
            <person name="Hugenholtz P."/>
            <person name="Kyrpides N.C."/>
            <person name="Klenk H.P."/>
        </authorList>
    </citation>
    <scope>NUCLEOTIDE SEQUENCE [LARGE SCALE GENOMIC DNA]</scope>
    <source>
        <strain evidence="5 6">DSM 5692</strain>
    </source>
</reference>
<dbReference type="KEGG" id="drt:Dret_0435"/>
<dbReference type="InterPro" id="IPR036412">
    <property type="entry name" value="HAD-like_sf"/>
</dbReference>
<dbReference type="HOGENOM" id="CLU_045011_19_3_7"/>
<dbReference type="InterPro" id="IPR041492">
    <property type="entry name" value="HAD_2"/>
</dbReference>
<name>C8X0A7_DESRD</name>
<dbReference type="GO" id="GO:0005829">
    <property type="term" value="C:cytosol"/>
    <property type="evidence" value="ECO:0007669"/>
    <property type="project" value="TreeGrafter"/>
</dbReference>
<dbReference type="InterPro" id="IPR050155">
    <property type="entry name" value="HAD-like_hydrolase_sf"/>
</dbReference>
<sequence>MSSIPCIQGIIFAFGGTLAQIPLDTTQMHKKAAAIAAAFDIALPQAPTIWAAVDRARDLLVQTDRQTALEFHTRCRFALLETEMAVAAQTRLLAPVSSLLQDLADQGLTVGVVTLASLPFVEAVVPQDAFRVAQWLTREAVTPPKPDPAPYLQFLDAHHLDPARTLAVGTRSLDFQGPHQLGCRIAQAGSPTAAGADFIVPAITDLPALVVPKGSCRDS</sequence>
<keyword evidence="6" id="KW-1185">Reference proteome</keyword>
<organism evidence="5 6">
    <name type="scientific">Desulfohalobium retbaense (strain ATCC 49708 / DSM 5692 / JCM 16813 / HR100)</name>
    <dbReference type="NCBI Taxonomy" id="485915"/>
    <lineage>
        <taxon>Bacteria</taxon>
        <taxon>Pseudomonadati</taxon>
        <taxon>Thermodesulfobacteriota</taxon>
        <taxon>Desulfovibrionia</taxon>
        <taxon>Desulfovibrionales</taxon>
        <taxon>Desulfohalobiaceae</taxon>
        <taxon>Desulfohalobium</taxon>
    </lineage>
</organism>
<dbReference type="EMBL" id="CP001734">
    <property type="protein sequence ID" value="ACV67732.1"/>
    <property type="molecule type" value="Genomic_DNA"/>
</dbReference>
<dbReference type="GO" id="GO:0008967">
    <property type="term" value="F:phosphoglycolate phosphatase activity"/>
    <property type="evidence" value="ECO:0007669"/>
    <property type="project" value="UniProtKB-EC"/>
</dbReference>
<reference evidence="6" key="1">
    <citation type="submission" date="2009-09" db="EMBL/GenBank/DDBJ databases">
        <title>The complete chromosome of Desulfohalobium retbaense DSM 5692.</title>
        <authorList>
            <consortium name="US DOE Joint Genome Institute (JGI-PGF)"/>
            <person name="Lucas S."/>
            <person name="Copeland A."/>
            <person name="Lapidus A."/>
            <person name="Glavina del Rio T."/>
            <person name="Dalin E."/>
            <person name="Tice H."/>
            <person name="Bruce D."/>
            <person name="Goodwin L."/>
            <person name="Pitluck S."/>
            <person name="Kyrpides N."/>
            <person name="Mavromatis K."/>
            <person name="Ivanova N."/>
            <person name="Mikhailova N."/>
            <person name="Munk A.C."/>
            <person name="Brettin T."/>
            <person name="Detter J.C."/>
            <person name="Han C."/>
            <person name="Tapia R."/>
            <person name="Larimer F."/>
            <person name="Land M."/>
            <person name="Hauser L."/>
            <person name="Markowitz V."/>
            <person name="Cheng J.-F."/>
            <person name="Hugenholtz P."/>
            <person name="Woyke T."/>
            <person name="Wu D."/>
            <person name="Spring S."/>
            <person name="Klenk H.-P."/>
            <person name="Eisen J.A."/>
        </authorList>
    </citation>
    <scope>NUCLEOTIDE SEQUENCE [LARGE SCALE GENOMIC DNA]</scope>
    <source>
        <strain evidence="6">DSM 5692</strain>
    </source>
</reference>
<comment type="catalytic activity">
    <reaction evidence="1">
        <text>2-phosphoglycolate + H2O = glycolate + phosphate</text>
        <dbReference type="Rhea" id="RHEA:14369"/>
        <dbReference type="ChEBI" id="CHEBI:15377"/>
        <dbReference type="ChEBI" id="CHEBI:29805"/>
        <dbReference type="ChEBI" id="CHEBI:43474"/>
        <dbReference type="ChEBI" id="CHEBI:58033"/>
        <dbReference type="EC" id="3.1.3.18"/>
    </reaction>
</comment>
<protein>
    <recommendedName>
        <fullName evidence="4">phosphoglycolate phosphatase</fullName>
        <ecNumber evidence="4">3.1.3.18</ecNumber>
    </recommendedName>
</protein>
<proteinExistence type="inferred from homology"/>
<dbReference type="EC" id="3.1.3.18" evidence="4"/>
<evidence type="ECO:0000256" key="1">
    <source>
        <dbReference type="ARBA" id="ARBA00000830"/>
    </source>
</evidence>
<accession>C8X0A7</accession>
<dbReference type="GO" id="GO:0006281">
    <property type="term" value="P:DNA repair"/>
    <property type="evidence" value="ECO:0007669"/>
    <property type="project" value="TreeGrafter"/>
</dbReference>
<dbReference type="InterPro" id="IPR023214">
    <property type="entry name" value="HAD_sf"/>
</dbReference>
<dbReference type="AlphaFoldDB" id="C8X0A7"/>
<dbReference type="Pfam" id="PF13419">
    <property type="entry name" value="HAD_2"/>
    <property type="match status" value="1"/>
</dbReference>